<dbReference type="GO" id="GO:0003676">
    <property type="term" value="F:nucleic acid binding"/>
    <property type="evidence" value="ECO:0007669"/>
    <property type="project" value="InterPro"/>
</dbReference>
<keyword evidence="13" id="KW-0808">Transferase</keyword>
<reference evidence="18 19" key="1">
    <citation type="journal article" date="2014" name="Curr. Biol.">
        <title>The genome of the clonal raider ant Cerapachys biroi.</title>
        <authorList>
            <person name="Oxley P.R."/>
            <person name="Ji L."/>
            <person name="Fetter-Pruneda I."/>
            <person name="McKenzie S.K."/>
            <person name="Li C."/>
            <person name="Hu H."/>
            <person name="Zhang G."/>
            <person name="Kronauer D.J."/>
        </authorList>
    </citation>
    <scope>NUCLEOTIDE SEQUENCE [LARGE SCALE GENOMIC DNA]</scope>
</reference>
<evidence type="ECO:0000256" key="6">
    <source>
        <dbReference type="ARBA" id="ARBA00022741"/>
    </source>
</evidence>
<evidence type="ECO:0000256" key="1">
    <source>
        <dbReference type="ARBA" id="ARBA00002180"/>
    </source>
</evidence>
<name>A0A026VX00_OOCBI</name>
<dbReference type="GO" id="GO:0003964">
    <property type="term" value="F:RNA-directed DNA polymerase activity"/>
    <property type="evidence" value="ECO:0007669"/>
    <property type="project" value="UniProtKB-KW"/>
</dbReference>
<evidence type="ECO:0000256" key="15">
    <source>
        <dbReference type="ARBA" id="ARBA00023172"/>
    </source>
</evidence>
<dbReference type="STRING" id="2015173.A0A026VX00"/>
<gene>
    <name evidence="18" type="ORF">X777_16364</name>
</gene>
<evidence type="ECO:0000256" key="10">
    <source>
        <dbReference type="ARBA" id="ARBA00022842"/>
    </source>
</evidence>
<evidence type="ECO:0000256" key="3">
    <source>
        <dbReference type="ARBA" id="ARBA00022670"/>
    </source>
</evidence>
<keyword evidence="2" id="KW-1188">Viral release from host cell</keyword>
<evidence type="ECO:0000313" key="18">
    <source>
        <dbReference type="EMBL" id="EZA47384.1"/>
    </source>
</evidence>
<dbReference type="PANTHER" id="PTHR42648">
    <property type="entry name" value="TRANSPOSASE, PUTATIVE-RELATED"/>
    <property type="match status" value="1"/>
</dbReference>
<keyword evidence="5" id="KW-0479">Metal-binding</keyword>
<keyword evidence="4" id="KW-0540">Nuclease</keyword>
<keyword evidence="14" id="KW-0917">Virion maturation</keyword>
<dbReference type="PANTHER" id="PTHR42648:SF11">
    <property type="entry name" value="TRANSPOSON TY4-P GAG-POL POLYPROTEIN"/>
    <property type="match status" value="1"/>
</dbReference>
<comment type="function">
    <text evidence="1">The aspartyl protease (PR) mediates the proteolytic cleavages of the Gag and Gag-Pol polyproteins after assembly of the VLP.</text>
</comment>
<evidence type="ECO:0000256" key="2">
    <source>
        <dbReference type="ARBA" id="ARBA00022612"/>
    </source>
</evidence>
<keyword evidence="19" id="KW-1185">Reference proteome</keyword>
<dbReference type="AlphaFoldDB" id="A0A026VX00"/>
<keyword evidence="11" id="KW-0229">DNA integration</keyword>
<keyword evidence="8" id="KW-0378">Hydrolase</keyword>
<evidence type="ECO:0000256" key="14">
    <source>
        <dbReference type="ARBA" id="ARBA00023113"/>
    </source>
</evidence>
<evidence type="ECO:0000256" key="4">
    <source>
        <dbReference type="ARBA" id="ARBA00022722"/>
    </source>
</evidence>
<keyword evidence="13" id="KW-0548">Nucleotidyltransferase</keyword>
<dbReference type="InterPro" id="IPR054722">
    <property type="entry name" value="PolX-like_BBD"/>
</dbReference>
<feature type="domain" description="GAG-pre-integrase" evidence="16">
    <location>
        <begin position="67"/>
        <end position="137"/>
    </location>
</feature>
<feature type="domain" description="Retrovirus-related Pol polyprotein from transposon TNT 1-94-like beta-barrel" evidence="17">
    <location>
        <begin position="5"/>
        <end position="39"/>
    </location>
</feature>
<dbReference type="InterPro" id="IPR025724">
    <property type="entry name" value="GAG-pre-integrase_dom"/>
</dbReference>
<evidence type="ECO:0000259" key="16">
    <source>
        <dbReference type="Pfam" id="PF13976"/>
    </source>
</evidence>
<keyword evidence="15" id="KW-0233">DNA recombination</keyword>
<evidence type="ECO:0000256" key="11">
    <source>
        <dbReference type="ARBA" id="ARBA00022908"/>
    </source>
</evidence>
<dbReference type="OMA" id="RECHSTI"/>
<dbReference type="Pfam" id="PF22936">
    <property type="entry name" value="Pol_BBD"/>
    <property type="match status" value="1"/>
</dbReference>
<dbReference type="GO" id="GO:0006310">
    <property type="term" value="P:DNA recombination"/>
    <property type="evidence" value="ECO:0007669"/>
    <property type="project" value="UniProtKB-KW"/>
</dbReference>
<dbReference type="Gene3D" id="3.30.420.10">
    <property type="entry name" value="Ribonuclease H-like superfamily/Ribonuclease H"/>
    <property type="match status" value="1"/>
</dbReference>
<keyword evidence="6" id="KW-0547">Nucleotide-binding</keyword>
<protein>
    <submittedName>
        <fullName evidence="18">Copia protein</fullName>
    </submittedName>
</protein>
<dbReference type="SUPFAM" id="SSF53098">
    <property type="entry name" value="Ribonuclease H-like"/>
    <property type="match status" value="1"/>
</dbReference>
<keyword evidence="9" id="KW-0067">ATP-binding</keyword>
<keyword evidence="12" id="KW-0695">RNA-directed DNA polymerase</keyword>
<organism evidence="18 19">
    <name type="scientific">Ooceraea biroi</name>
    <name type="common">Clonal raider ant</name>
    <name type="synonym">Cerapachys biroi</name>
    <dbReference type="NCBI Taxonomy" id="2015173"/>
    <lineage>
        <taxon>Eukaryota</taxon>
        <taxon>Metazoa</taxon>
        <taxon>Ecdysozoa</taxon>
        <taxon>Arthropoda</taxon>
        <taxon>Hexapoda</taxon>
        <taxon>Insecta</taxon>
        <taxon>Pterygota</taxon>
        <taxon>Neoptera</taxon>
        <taxon>Endopterygota</taxon>
        <taxon>Hymenoptera</taxon>
        <taxon>Apocrita</taxon>
        <taxon>Aculeata</taxon>
        <taxon>Formicoidea</taxon>
        <taxon>Formicidae</taxon>
        <taxon>Dorylinae</taxon>
        <taxon>Ooceraea</taxon>
    </lineage>
</organism>
<dbReference type="GO" id="GO:0003887">
    <property type="term" value="F:DNA-directed DNA polymerase activity"/>
    <property type="evidence" value="ECO:0007669"/>
    <property type="project" value="UniProtKB-KW"/>
</dbReference>
<dbReference type="InterPro" id="IPR036397">
    <property type="entry name" value="RNaseH_sf"/>
</dbReference>
<evidence type="ECO:0000256" key="13">
    <source>
        <dbReference type="ARBA" id="ARBA00022932"/>
    </source>
</evidence>
<dbReference type="EMBL" id="KK107869">
    <property type="protein sequence ID" value="EZA47384.1"/>
    <property type="molecule type" value="Genomic_DNA"/>
</dbReference>
<keyword evidence="13" id="KW-0239">DNA-directed DNA polymerase</keyword>
<evidence type="ECO:0000259" key="17">
    <source>
        <dbReference type="Pfam" id="PF22936"/>
    </source>
</evidence>
<accession>A0A026VX00</accession>
<dbReference type="GO" id="GO:0005524">
    <property type="term" value="F:ATP binding"/>
    <property type="evidence" value="ECO:0007669"/>
    <property type="project" value="UniProtKB-KW"/>
</dbReference>
<dbReference type="GO" id="GO:0015074">
    <property type="term" value="P:DNA integration"/>
    <property type="evidence" value="ECO:0007669"/>
    <property type="project" value="UniProtKB-KW"/>
</dbReference>
<sequence length="246" mass="27805">MTSVGKGSVVSRICILKDVMYIPELSTNLLSVSAITKNGGKVTFTKEEVIVKKENKEVLRGIRGENGLYEVNLLVNTEEKSHKALETDSVQKWHRKLGHLSIDGMKSLIHQSEGMNIKEKALKQNETICEICQKAKQTRLPFGENRERAKRPLEIIHTDVCGPMEVPTWDDKRYILTMMDDYTYISLIQHGTKTSNGRLLDVHHGDSKPPLDVYITSSKYLLDIHSSAFETSIQPPLDVSIDVSWI</sequence>
<dbReference type="Pfam" id="PF13976">
    <property type="entry name" value="gag_pre-integrs"/>
    <property type="match status" value="1"/>
</dbReference>
<keyword evidence="7" id="KW-0255">Endonuclease</keyword>
<evidence type="ECO:0000256" key="5">
    <source>
        <dbReference type="ARBA" id="ARBA00022723"/>
    </source>
</evidence>
<keyword evidence="10" id="KW-0460">Magnesium</keyword>
<dbReference type="GO" id="GO:0046872">
    <property type="term" value="F:metal ion binding"/>
    <property type="evidence" value="ECO:0007669"/>
    <property type="project" value="UniProtKB-KW"/>
</dbReference>
<keyword evidence="3" id="KW-0645">Protease</keyword>
<dbReference type="GO" id="GO:0008233">
    <property type="term" value="F:peptidase activity"/>
    <property type="evidence" value="ECO:0007669"/>
    <property type="project" value="UniProtKB-KW"/>
</dbReference>
<dbReference type="GO" id="GO:0004519">
    <property type="term" value="F:endonuclease activity"/>
    <property type="evidence" value="ECO:0007669"/>
    <property type="project" value="UniProtKB-KW"/>
</dbReference>
<evidence type="ECO:0000256" key="9">
    <source>
        <dbReference type="ARBA" id="ARBA00022840"/>
    </source>
</evidence>
<dbReference type="InterPro" id="IPR012337">
    <property type="entry name" value="RNaseH-like_sf"/>
</dbReference>
<evidence type="ECO:0000256" key="7">
    <source>
        <dbReference type="ARBA" id="ARBA00022759"/>
    </source>
</evidence>
<dbReference type="Proteomes" id="UP000053097">
    <property type="component" value="Unassembled WGS sequence"/>
</dbReference>
<proteinExistence type="predicted"/>
<evidence type="ECO:0000256" key="8">
    <source>
        <dbReference type="ARBA" id="ARBA00022801"/>
    </source>
</evidence>
<dbReference type="GO" id="GO:0006508">
    <property type="term" value="P:proteolysis"/>
    <property type="evidence" value="ECO:0007669"/>
    <property type="project" value="UniProtKB-KW"/>
</dbReference>
<dbReference type="InterPro" id="IPR039537">
    <property type="entry name" value="Retrotran_Ty1/copia-like"/>
</dbReference>
<evidence type="ECO:0000256" key="12">
    <source>
        <dbReference type="ARBA" id="ARBA00022918"/>
    </source>
</evidence>
<evidence type="ECO:0000313" key="19">
    <source>
        <dbReference type="Proteomes" id="UP000053097"/>
    </source>
</evidence>